<dbReference type="InterPro" id="IPR013783">
    <property type="entry name" value="Ig-like_fold"/>
</dbReference>
<reference evidence="2 3" key="1">
    <citation type="submission" date="2017-03" db="EMBL/GenBank/DDBJ databases">
        <title>Genome of the blue death feigning beetle - Asbolus verrucosus.</title>
        <authorList>
            <person name="Rider S.D."/>
        </authorList>
    </citation>
    <scope>NUCLEOTIDE SEQUENCE [LARGE SCALE GENOMIC DNA]</scope>
    <source>
        <strain evidence="2">Butters</strain>
        <tissue evidence="2">Head and leg muscle</tissue>
    </source>
</reference>
<evidence type="ECO:0000259" key="1">
    <source>
        <dbReference type="PROSITE" id="PS50835"/>
    </source>
</evidence>
<feature type="non-terminal residue" evidence="2">
    <location>
        <position position="1"/>
    </location>
</feature>
<dbReference type="PANTHER" id="PTHR23279">
    <property type="entry name" value="DEFECTIVE PROBOSCIS EXTENSION RESPONSE DPR -RELATED"/>
    <property type="match status" value="1"/>
</dbReference>
<organism evidence="2 3">
    <name type="scientific">Asbolus verrucosus</name>
    <name type="common">Desert ironclad beetle</name>
    <dbReference type="NCBI Taxonomy" id="1661398"/>
    <lineage>
        <taxon>Eukaryota</taxon>
        <taxon>Metazoa</taxon>
        <taxon>Ecdysozoa</taxon>
        <taxon>Arthropoda</taxon>
        <taxon>Hexapoda</taxon>
        <taxon>Insecta</taxon>
        <taxon>Pterygota</taxon>
        <taxon>Neoptera</taxon>
        <taxon>Endopterygota</taxon>
        <taxon>Coleoptera</taxon>
        <taxon>Polyphaga</taxon>
        <taxon>Cucujiformia</taxon>
        <taxon>Tenebrionidae</taxon>
        <taxon>Pimeliinae</taxon>
        <taxon>Asbolus</taxon>
    </lineage>
</organism>
<gene>
    <name evidence="2" type="ORF">BDFB_013670</name>
</gene>
<feature type="domain" description="Ig-like" evidence="1">
    <location>
        <begin position="40"/>
        <end position="128"/>
    </location>
</feature>
<dbReference type="InterPro" id="IPR036179">
    <property type="entry name" value="Ig-like_dom_sf"/>
</dbReference>
<dbReference type="Gene3D" id="2.60.40.10">
    <property type="entry name" value="Immunoglobulins"/>
    <property type="match status" value="1"/>
</dbReference>
<dbReference type="SMART" id="SM00409">
    <property type="entry name" value="IG"/>
    <property type="match status" value="1"/>
</dbReference>
<dbReference type="InterPro" id="IPR037448">
    <property type="entry name" value="Zig-8"/>
</dbReference>
<accession>A0A482VFA2</accession>
<proteinExistence type="predicted"/>
<feature type="non-terminal residue" evidence="2">
    <location>
        <position position="138"/>
    </location>
</feature>
<protein>
    <submittedName>
        <fullName evidence="2">Ig, and/or I-set domain containing protein</fullName>
    </submittedName>
</protein>
<dbReference type="GO" id="GO:0032589">
    <property type="term" value="C:neuron projection membrane"/>
    <property type="evidence" value="ECO:0007669"/>
    <property type="project" value="TreeGrafter"/>
</dbReference>
<dbReference type="STRING" id="1661398.A0A482VFA2"/>
<dbReference type="PROSITE" id="PS50835">
    <property type="entry name" value="IG_LIKE"/>
    <property type="match status" value="1"/>
</dbReference>
<dbReference type="EMBL" id="QDEB01105372">
    <property type="protein sequence ID" value="RZC05020.1"/>
    <property type="molecule type" value="Genomic_DNA"/>
</dbReference>
<dbReference type="InterPro" id="IPR007110">
    <property type="entry name" value="Ig-like_dom"/>
</dbReference>
<name>A0A482VFA2_ASBVE</name>
<evidence type="ECO:0000313" key="2">
    <source>
        <dbReference type="EMBL" id="RZC05020.1"/>
    </source>
</evidence>
<dbReference type="FunFam" id="2.60.40.10:FF:002005">
    <property type="entry name" value="Putative Defective proboscis extension response"/>
    <property type="match status" value="1"/>
</dbReference>
<dbReference type="SUPFAM" id="SSF48726">
    <property type="entry name" value="Immunoglobulin"/>
    <property type="match status" value="1"/>
</dbReference>
<dbReference type="AlphaFoldDB" id="A0A482VFA2"/>
<dbReference type="OrthoDB" id="190835at2759"/>
<evidence type="ECO:0000313" key="3">
    <source>
        <dbReference type="Proteomes" id="UP000292052"/>
    </source>
</evidence>
<dbReference type="PANTHER" id="PTHR23279:SF2">
    <property type="entry name" value="DEFECTIVE PROBOSCIS EXTENSION RESPONSE 19, ISOFORM A"/>
    <property type="match status" value="1"/>
</dbReference>
<dbReference type="InterPro" id="IPR003598">
    <property type="entry name" value="Ig_sub2"/>
</dbReference>
<keyword evidence="3" id="KW-1185">Reference proteome</keyword>
<dbReference type="Proteomes" id="UP000292052">
    <property type="component" value="Unassembled WGS sequence"/>
</dbReference>
<sequence>PNKATFYFHSKFELRSLIRRRYCQANYERDPFDGSVVLFPEALAEIQGAPDLYMRAGSSLRLVCTLRHSTEPPAFVFWYHEQRMINYDPGVTVKESRSSSVLLLQDADKSHNGNYTCSPSNAVPASINVHVLNATAVQ</sequence>
<dbReference type="InterPro" id="IPR003599">
    <property type="entry name" value="Ig_sub"/>
</dbReference>
<dbReference type="GO" id="GO:0050808">
    <property type="term" value="P:synapse organization"/>
    <property type="evidence" value="ECO:0007669"/>
    <property type="project" value="TreeGrafter"/>
</dbReference>
<comment type="caution">
    <text evidence="2">The sequence shown here is derived from an EMBL/GenBank/DDBJ whole genome shotgun (WGS) entry which is preliminary data.</text>
</comment>
<dbReference type="SMART" id="SM00408">
    <property type="entry name" value="IGc2"/>
    <property type="match status" value="1"/>
</dbReference>
<dbReference type="Pfam" id="PF13927">
    <property type="entry name" value="Ig_3"/>
    <property type="match status" value="1"/>
</dbReference>
<dbReference type="CDD" id="cd00096">
    <property type="entry name" value="Ig"/>
    <property type="match status" value="1"/>
</dbReference>